<gene>
    <name evidence="4" type="ORF">JI739_06340</name>
</gene>
<evidence type="ECO:0000313" key="5">
    <source>
        <dbReference type="Proteomes" id="UP000613011"/>
    </source>
</evidence>
<feature type="domain" description="NAD-dependent epimerase/dehydratase" evidence="3">
    <location>
        <begin position="7"/>
        <end position="267"/>
    </location>
</feature>
<dbReference type="SUPFAM" id="SSF51735">
    <property type="entry name" value="NAD(P)-binding Rossmann-fold domains"/>
    <property type="match status" value="1"/>
</dbReference>
<comment type="caution">
    <text evidence="4">The sequence shown here is derived from an EMBL/GenBank/DDBJ whole genome shotgun (WGS) entry which is preliminary data.</text>
</comment>
<keyword evidence="5" id="KW-1185">Reference proteome</keyword>
<protein>
    <submittedName>
        <fullName evidence="4">GDP-mannose 4,6-dehydratase</fullName>
    </submittedName>
</protein>
<dbReference type="AlphaFoldDB" id="A0A937D6L0"/>
<reference evidence="4" key="1">
    <citation type="submission" date="2021-01" db="EMBL/GenBank/DDBJ databases">
        <title>Ramlibacter sp. strain AW1 16S ribosomal RNA gene Genome sequencing and assembly.</title>
        <authorList>
            <person name="Kang M."/>
        </authorList>
    </citation>
    <scope>NUCLEOTIDE SEQUENCE</scope>
    <source>
        <strain evidence="4">AW1</strain>
    </source>
</reference>
<dbReference type="Pfam" id="PF01370">
    <property type="entry name" value="Epimerase"/>
    <property type="match status" value="1"/>
</dbReference>
<sequence length="355" mass="39153">MRGTVTLITGGAGFVGSNLAHRLLAEGRRVRVLDNLCRRGVEQNLQWLRKTHGSNLEVSVIDVRDAEAVKAVMHDVSQVFHFAAQVAVTTSLVDPREDFDTNALGTLNVLEAVRAQPLPPPVVFTSTNKVYGGLSDVPLVLEGQRYLPQDAQWRAGGVTEARPLDFHSPYGCSKGTADQYVIDYARSFGLTTTVLRMSCIYGPRQFGTEDQGWVAHFLIRAMRGEPITIYGDGKQVRDVLFIDDLVDAFLLAEQHGKRLSGRAFNIGGGARNTISLLDLVDRLEALHGSRPRLAFDDWRTGDQRYYVSDTSAFQQATGWQARVPVAEGTARLYQWLAERERSPEAGRTPLVATAA</sequence>
<dbReference type="Proteomes" id="UP000613011">
    <property type="component" value="Unassembled WGS sequence"/>
</dbReference>
<evidence type="ECO:0000259" key="3">
    <source>
        <dbReference type="Pfam" id="PF01370"/>
    </source>
</evidence>
<dbReference type="PANTHER" id="PTHR43000">
    <property type="entry name" value="DTDP-D-GLUCOSE 4,6-DEHYDRATASE-RELATED"/>
    <property type="match status" value="1"/>
</dbReference>
<dbReference type="InterPro" id="IPR001509">
    <property type="entry name" value="Epimerase_deHydtase"/>
</dbReference>
<dbReference type="InterPro" id="IPR036291">
    <property type="entry name" value="NAD(P)-bd_dom_sf"/>
</dbReference>
<name>A0A937D6L0_9BURK</name>
<organism evidence="4 5">
    <name type="scientific">Ramlibacter aurantiacus</name>
    <dbReference type="NCBI Taxonomy" id="2801330"/>
    <lineage>
        <taxon>Bacteria</taxon>
        <taxon>Pseudomonadati</taxon>
        <taxon>Pseudomonadota</taxon>
        <taxon>Betaproteobacteria</taxon>
        <taxon>Burkholderiales</taxon>
        <taxon>Comamonadaceae</taxon>
        <taxon>Ramlibacter</taxon>
    </lineage>
</organism>
<evidence type="ECO:0000256" key="2">
    <source>
        <dbReference type="ARBA" id="ARBA00007637"/>
    </source>
</evidence>
<comment type="similarity">
    <text evidence="2">Belongs to the NAD(P)-dependent epimerase/dehydratase family.</text>
</comment>
<proteinExistence type="inferred from homology"/>
<dbReference type="Gene3D" id="3.40.50.720">
    <property type="entry name" value="NAD(P)-binding Rossmann-like Domain"/>
    <property type="match status" value="1"/>
</dbReference>
<comment type="pathway">
    <text evidence="1">Bacterial outer membrane biogenesis; LPS O-antigen biosynthesis.</text>
</comment>
<dbReference type="RefSeq" id="WP_201682959.1">
    <property type="nucleotide sequence ID" value="NZ_JAEQNA010000001.1"/>
</dbReference>
<accession>A0A937D6L0</accession>
<evidence type="ECO:0000313" key="4">
    <source>
        <dbReference type="EMBL" id="MBL0419961.1"/>
    </source>
</evidence>
<dbReference type="EMBL" id="JAEQNA010000001">
    <property type="protein sequence ID" value="MBL0419961.1"/>
    <property type="molecule type" value="Genomic_DNA"/>
</dbReference>
<evidence type="ECO:0000256" key="1">
    <source>
        <dbReference type="ARBA" id="ARBA00005125"/>
    </source>
</evidence>